<dbReference type="CDD" id="cd05154">
    <property type="entry name" value="ACAD10_11_N-like"/>
    <property type="match status" value="1"/>
</dbReference>
<accession>A0A917FM90</accession>
<dbReference type="Pfam" id="PF01636">
    <property type="entry name" value="APH"/>
    <property type="match status" value="1"/>
</dbReference>
<comment type="caution">
    <text evidence="2">The sequence shown here is derived from an EMBL/GenBank/DDBJ whole genome shotgun (WGS) entry which is preliminary data.</text>
</comment>
<name>A0A917FM90_9GAMM</name>
<dbReference type="SUPFAM" id="SSF56112">
    <property type="entry name" value="Protein kinase-like (PK-like)"/>
    <property type="match status" value="1"/>
</dbReference>
<dbReference type="AlphaFoldDB" id="A0A917FM90"/>
<dbReference type="Gene3D" id="3.30.200.20">
    <property type="entry name" value="Phosphorylase Kinase, domain 1"/>
    <property type="match status" value="1"/>
</dbReference>
<dbReference type="InterPro" id="IPR011009">
    <property type="entry name" value="Kinase-like_dom_sf"/>
</dbReference>
<dbReference type="EMBL" id="BMEO01000003">
    <property type="protein sequence ID" value="GGF91083.1"/>
    <property type="molecule type" value="Genomic_DNA"/>
</dbReference>
<dbReference type="RefSeq" id="WP_188364626.1">
    <property type="nucleotide sequence ID" value="NZ_BAABJF010000017.1"/>
</dbReference>
<evidence type="ECO:0000259" key="1">
    <source>
        <dbReference type="Pfam" id="PF01636"/>
    </source>
</evidence>
<evidence type="ECO:0000313" key="2">
    <source>
        <dbReference type="EMBL" id="GGF91083.1"/>
    </source>
</evidence>
<feature type="domain" description="Aminoglycoside phosphotransferase" evidence="1">
    <location>
        <begin position="22"/>
        <end position="252"/>
    </location>
</feature>
<reference evidence="2" key="2">
    <citation type="submission" date="2020-09" db="EMBL/GenBank/DDBJ databases">
        <authorList>
            <person name="Sun Q."/>
            <person name="Zhou Y."/>
        </authorList>
    </citation>
    <scope>NUCLEOTIDE SEQUENCE</scope>
    <source>
        <strain evidence="2">CGMCC 1.12181</strain>
    </source>
</reference>
<dbReference type="Gene3D" id="3.90.1200.10">
    <property type="match status" value="1"/>
</dbReference>
<reference evidence="2" key="1">
    <citation type="journal article" date="2014" name="Int. J. Syst. Evol. Microbiol.">
        <title>Complete genome sequence of Corynebacterium casei LMG S-19264T (=DSM 44701T), isolated from a smear-ripened cheese.</title>
        <authorList>
            <consortium name="US DOE Joint Genome Institute (JGI-PGF)"/>
            <person name="Walter F."/>
            <person name="Albersmeier A."/>
            <person name="Kalinowski J."/>
            <person name="Ruckert C."/>
        </authorList>
    </citation>
    <scope>NUCLEOTIDE SEQUENCE</scope>
    <source>
        <strain evidence="2">CGMCC 1.12181</strain>
    </source>
</reference>
<proteinExistence type="predicted"/>
<evidence type="ECO:0000313" key="3">
    <source>
        <dbReference type="Proteomes" id="UP000605253"/>
    </source>
</evidence>
<gene>
    <name evidence="2" type="ORF">GCM10011365_10360</name>
</gene>
<organism evidence="2 3">
    <name type="scientific">Marinicella pacifica</name>
    <dbReference type="NCBI Taxonomy" id="1171543"/>
    <lineage>
        <taxon>Bacteria</taxon>
        <taxon>Pseudomonadati</taxon>
        <taxon>Pseudomonadota</taxon>
        <taxon>Gammaproteobacteria</taxon>
        <taxon>Lysobacterales</taxon>
        <taxon>Marinicellaceae</taxon>
        <taxon>Marinicella</taxon>
    </lineage>
</organism>
<dbReference type="InterPro" id="IPR002575">
    <property type="entry name" value="Aminoglycoside_PTrfase"/>
</dbReference>
<dbReference type="InterPro" id="IPR041726">
    <property type="entry name" value="ACAD10_11_N"/>
</dbReference>
<dbReference type="Proteomes" id="UP000605253">
    <property type="component" value="Unassembled WGS sequence"/>
</dbReference>
<keyword evidence="3" id="KW-1185">Reference proteome</keyword>
<protein>
    <submittedName>
        <fullName evidence="2">Phosphotransferase</fullName>
    </submittedName>
</protein>
<dbReference type="PANTHER" id="PTHR47829:SF1">
    <property type="entry name" value="HAD FAMILY PHOSPHATASE"/>
    <property type="match status" value="1"/>
</dbReference>
<dbReference type="InterPro" id="IPR052898">
    <property type="entry name" value="ACAD10-like"/>
</dbReference>
<dbReference type="PANTHER" id="PTHR47829">
    <property type="entry name" value="HYDROLASE, PUTATIVE (AFU_ORTHOLOGUE AFUA_1G12880)-RELATED"/>
    <property type="match status" value="1"/>
</dbReference>
<sequence>MSTNPLLSYLRSRLELSGEAHLSALSGGVSNLTYRLTDGGRDWIVRTSPPGTKAKGAHDMAREFNLLNALSTFYKLSPKVHFFIDDTDIFPRPVYVMEAINGIEIHKNLPDNYKPDEQPALCRSLIAAQLQLHQVPLNQDLQAFNKGRGYIERQITGWIQRYRNVQARHNHADIVIDWLIKHKPEDNRDYCLIHNDFKFDNLIFDQQNPTAVKGVLDWEMATVGDPLMDLGCSLAYWIEADDAASLQAIGTQPTTEDNMLSRDDYVHQYCQLSGQSLDNYNFYYVYGLFRLMVIVQQIYYRYEQGQTDDQRFKPFGQIRDILIQHSQQQIGYSHV</sequence>